<dbReference type="OrthoDB" id="5374757at2759"/>
<sequence length="261" mass="29328">MAPIRRYLRISKYTVLESRIYLENPSDIRWLLNARDAVLPRVFAAIRPLVLPKLREENERLFTKKKGKPVKDVISEEEFEVALFLRESRTRHSLLTRHKEFGEEEEGGYAVGRGVGGGSGSGSGSGAAGGGILIESDEEEEGLELRDIPQASGDDDDNAAGGKRQRDDADWQSDDSPERRRTLKRRKDDGTLSRDADDGDDKKMRFRTNYEGFNIYGWVLCLLVMRKGDKTGTRAAPAEPGRQVLMEEWISSQAQGDLPEE</sequence>
<gene>
    <name evidence="2" type="ORF">BO87DRAFT_87923</name>
</gene>
<dbReference type="AlphaFoldDB" id="A0A318YGU9"/>
<evidence type="ECO:0000313" key="3">
    <source>
        <dbReference type="Proteomes" id="UP000247647"/>
    </source>
</evidence>
<dbReference type="GeneID" id="37132103"/>
<feature type="region of interest" description="Disordered" evidence="1">
    <location>
        <begin position="96"/>
        <end position="204"/>
    </location>
</feature>
<dbReference type="EMBL" id="KZ821464">
    <property type="protein sequence ID" value="PYH33364.1"/>
    <property type="molecule type" value="Genomic_DNA"/>
</dbReference>
<dbReference type="PANTHER" id="PTHR40635:SF1">
    <property type="match status" value="1"/>
</dbReference>
<evidence type="ECO:0000313" key="2">
    <source>
        <dbReference type="EMBL" id="PYH33364.1"/>
    </source>
</evidence>
<feature type="compositionally biased region" description="Gly residues" evidence="1">
    <location>
        <begin position="109"/>
        <end position="132"/>
    </location>
</feature>
<name>A0A318YGU9_ASPNB</name>
<dbReference type="PANTHER" id="PTHR40635">
    <property type="match status" value="1"/>
</dbReference>
<evidence type="ECO:0000256" key="1">
    <source>
        <dbReference type="SAM" id="MobiDB-lite"/>
    </source>
</evidence>
<keyword evidence="3" id="KW-1185">Reference proteome</keyword>
<reference evidence="2" key="1">
    <citation type="submission" date="2016-12" db="EMBL/GenBank/DDBJ databases">
        <title>The genomes of Aspergillus section Nigri reveals drivers in fungal speciation.</title>
        <authorList>
            <consortium name="DOE Joint Genome Institute"/>
            <person name="Vesth T.C."/>
            <person name="Nybo J."/>
            <person name="Theobald S."/>
            <person name="Brandl J."/>
            <person name="Frisvad J.C."/>
            <person name="Nielsen K.F."/>
            <person name="Lyhne E.K."/>
            <person name="Kogle M.E."/>
            <person name="Kuo A."/>
            <person name="Riley R."/>
            <person name="Clum A."/>
            <person name="Nolan M."/>
            <person name="Lipzen A."/>
            <person name="Salamov A."/>
            <person name="Henrissat B."/>
            <person name="Wiebenga A."/>
            <person name="De Vries R.P."/>
            <person name="Grigoriev I.V."/>
            <person name="Mortensen U.H."/>
            <person name="Andersen M.R."/>
            <person name="Baker S.E."/>
        </authorList>
    </citation>
    <scope>NUCLEOTIDE SEQUENCE [LARGE SCALE GENOMIC DNA]</scope>
    <source>
        <strain evidence="2">CBS 115656</strain>
    </source>
</reference>
<dbReference type="RefSeq" id="XP_025478842.1">
    <property type="nucleotide sequence ID" value="XM_025629647.1"/>
</dbReference>
<accession>A0A318YGU9</accession>
<proteinExistence type="predicted"/>
<protein>
    <submittedName>
        <fullName evidence="2">Uncharacterized protein</fullName>
    </submittedName>
</protein>
<feature type="compositionally biased region" description="Basic and acidic residues" evidence="1">
    <location>
        <begin position="176"/>
        <end position="203"/>
    </location>
</feature>
<organism evidence="2 3">
    <name type="scientific">Aspergillus neoniger (strain CBS 115656)</name>
    <dbReference type="NCBI Taxonomy" id="1448310"/>
    <lineage>
        <taxon>Eukaryota</taxon>
        <taxon>Fungi</taxon>
        <taxon>Dikarya</taxon>
        <taxon>Ascomycota</taxon>
        <taxon>Pezizomycotina</taxon>
        <taxon>Eurotiomycetes</taxon>
        <taxon>Eurotiomycetidae</taxon>
        <taxon>Eurotiales</taxon>
        <taxon>Aspergillaceae</taxon>
        <taxon>Aspergillus</taxon>
        <taxon>Aspergillus subgen. Circumdati</taxon>
    </lineage>
</organism>
<dbReference type="Proteomes" id="UP000247647">
    <property type="component" value="Unassembled WGS sequence"/>
</dbReference>